<dbReference type="Proteomes" id="UP000886501">
    <property type="component" value="Unassembled WGS sequence"/>
</dbReference>
<evidence type="ECO:0000313" key="1">
    <source>
        <dbReference type="EMBL" id="KAF9648916.1"/>
    </source>
</evidence>
<gene>
    <name evidence="1" type="ORF">BDM02DRAFT_3128683</name>
</gene>
<protein>
    <submittedName>
        <fullName evidence="1">Uncharacterized protein</fullName>
    </submittedName>
</protein>
<comment type="caution">
    <text evidence="1">The sequence shown here is derived from an EMBL/GenBank/DDBJ whole genome shotgun (WGS) entry which is preliminary data.</text>
</comment>
<dbReference type="EMBL" id="MU118005">
    <property type="protein sequence ID" value="KAF9648916.1"/>
    <property type="molecule type" value="Genomic_DNA"/>
</dbReference>
<organism evidence="1 2">
    <name type="scientific">Thelephora ganbajun</name>
    <name type="common">Ganba fungus</name>
    <dbReference type="NCBI Taxonomy" id="370292"/>
    <lineage>
        <taxon>Eukaryota</taxon>
        <taxon>Fungi</taxon>
        <taxon>Dikarya</taxon>
        <taxon>Basidiomycota</taxon>
        <taxon>Agaricomycotina</taxon>
        <taxon>Agaricomycetes</taxon>
        <taxon>Thelephorales</taxon>
        <taxon>Thelephoraceae</taxon>
        <taxon>Thelephora</taxon>
    </lineage>
</organism>
<name>A0ACB6ZIE0_THEGA</name>
<proteinExistence type="predicted"/>
<reference evidence="1" key="1">
    <citation type="submission" date="2019-10" db="EMBL/GenBank/DDBJ databases">
        <authorList>
            <consortium name="DOE Joint Genome Institute"/>
            <person name="Kuo A."/>
            <person name="Miyauchi S."/>
            <person name="Kiss E."/>
            <person name="Drula E."/>
            <person name="Kohler A."/>
            <person name="Sanchez-Garcia M."/>
            <person name="Andreopoulos B."/>
            <person name="Barry K.W."/>
            <person name="Bonito G."/>
            <person name="Buee M."/>
            <person name="Carver A."/>
            <person name="Chen C."/>
            <person name="Cichocki N."/>
            <person name="Clum A."/>
            <person name="Culley D."/>
            <person name="Crous P.W."/>
            <person name="Fauchery L."/>
            <person name="Girlanda M."/>
            <person name="Hayes R."/>
            <person name="Keri Z."/>
            <person name="Labutti K."/>
            <person name="Lipzen A."/>
            <person name="Lombard V."/>
            <person name="Magnuson J."/>
            <person name="Maillard F."/>
            <person name="Morin E."/>
            <person name="Murat C."/>
            <person name="Nolan M."/>
            <person name="Ohm R."/>
            <person name="Pangilinan J."/>
            <person name="Pereira M."/>
            <person name="Perotto S."/>
            <person name="Peter M."/>
            <person name="Riley R."/>
            <person name="Sitrit Y."/>
            <person name="Stielow B."/>
            <person name="Szollosi G."/>
            <person name="Zifcakova L."/>
            <person name="Stursova M."/>
            <person name="Spatafora J.W."/>
            <person name="Tedersoo L."/>
            <person name="Vaario L.-M."/>
            <person name="Yamada A."/>
            <person name="Yan M."/>
            <person name="Wang P."/>
            <person name="Xu J."/>
            <person name="Bruns T."/>
            <person name="Baldrian P."/>
            <person name="Vilgalys R."/>
            <person name="Henrissat B."/>
            <person name="Grigoriev I.V."/>
            <person name="Hibbett D."/>
            <person name="Nagy L.G."/>
            <person name="Martin F.M."/>
        </authorList>
    </citation>
    <scope>NUCLEOTIDE SEQUENCE</scope>
    <source>
        <strain evidence="1">P2</strain>
    </source>
</reference>
<keyword evidence="2" id="KW-1185">Reference proteome</keyword>
<reference evidence="1" key="2">
    <citation type="journal article" date="2020" name="Nat. Commun.">
        <title>Large-scale genome sequencing of mycorrhizal fungi provides insights into the early evolution of symbiotic traits.</title>
        <authorList>
            <person name="Miyauchi S."/>
            <person name="Kiss E."/>
            <person name="Kuo A."/>
            <person name="Drula E."/>
            <person name="Kohler A."/>
            <person name="Sanchez-Garcia M."/>
            <person name="Morin E."/>
            <person name="Andreopoulos B."/>
            <person name="Barry K.W."/>
            <person name="Bonito G."/>
            <person name="Buee M."/>
            <person name="Carver A."/>
            <person name="Chen C."/>
            <person name="Cichocki N."/>
            <person name="Clum A."/>
            <person name="Culley D."/>
            <person name="Crous P.W."/>
            <person name="Fauchery L."/>
            <person name="Girlanda M."/>
            <person name="Hayes R.D."/>
            <person name="Keri Z."/>
            <person name="LaButti K."/>
            <person name="Lipzen A."/>
            <person name="Lombard V."/>
            <person name="Magnuson J."/>
            <person name="Maillard F."/>
            <person name="Murat C."/>
            <person name="Nolan M."/>
            <person name="Ohm R.A."/>
            <person name="Pangilinan J."/>
            <person name="Pereira M.F."/>
            <person name="Perotto S."/>
            <person name="Peter M."/>
            <person name="Pfister S."/>
            <person name="Riley R."/>
            <person name="Sitrit Y."/>
            <person name="Stielow J.B."/>
            <person name="Szollosi G."/>
            <person name="Zifcakova L."/>
            <person name="Stursova M."/>
            <person name="Spatafora J.W."/>
            <person name="Tedersoo L."/>
            <person name="Vaario L.M."/>
            <person name="Yamada A."/>
            <person name="Yan M."/>
            <person name="Wang P."/>
            <person name="Xu J."/>
            <person name="Bruns T."/>
            <person name="Baldrian P."/>
            <person name="Vilgalys R."/>
            <person name="Dunand C."/>
            <person name="Henrissat B."/>
            <person name="Grigoriev I.V."/>
            <person name="Hibbett D."/>
            <person name="Nagy L.G."/>
            <person name="Martin F.M."/>
        </authorList>
    </citation>
    <scope>NUCLEOTIDE SEQUENCE</scope>
    <source>
        <strain evidence="1">P2</strain>
    </source>
</reference>
<evidence type="ECO:0000313" key="2">
    <source>
        <dbReference type="Proteomes" id="UP000886501"/>
    </source>
</evidence>
<sequence length="126" mass="13288">MTLPGWPEQLALVVVIKCLTGPGMKAEVWEGVTEGREEKGGVDGGETVVEGEAKVDERRDWSGESVEAQHLPMVPTAPTAPLTPANDSPPPEGLPDDRRQSGVPTDRVNGEGITPSPLLEKGDVAL</sequence>
<accession>A0ACB6ZIE0</accession>